<evidence type="ECO:0000313" key="2">
    <source>
        <dbReference type="EMBL" id="ABV34067.1"/>
    </source>
</evidence>
<dbReference type="STRING" id="416591.Tlet_1511"/>
<name>A8F7D3_PSELT</name>
<evidence type="ECO:0000313" key="3">
    <source>
        <dbReference type="Proteomes" id="UP000002016"/>
    </source>
</evidence>
<dbReference type="PANTHER" id="PTHR34297:SF2">
    <property type="entry name" value="ASP23_GLS24 FAMILY ENVELOPE STRESS RESPONSE PROTEIN"/>
    <property type="match status" value="1"/>
</dbReference>
<comment type="similarity">
    <text evidence="1">Belongs to the asp23 family.</text>
</comment>
<dbReference type="HOGENOM" id="CLU_167646_0_0_0"/>
<protein>
    <recommendedName>
        <fullName evidence="4">Asp23/Gls24 family envelope stress response protein</fullName>
    </recommendedName>
</protein>
<dbReference type="eggNOG" id="COG1302">
    <property type="taxonomic scope" value="Bacteria"/>
</dbReference>
<dbReference type="EMBL" id="CP000812">
    <property type="protein sequence ID" value="ABV34067.1"/>
    <property type="molecule type" value="Genomic_DNA"/>
</dbReference>
<keyword evidence="3" id="KW-1185">Reference proteome</keyword>
<dbReference type="KEGG" id="tle:Tlet_1511"/>
<dbReference type="PANTHER" id="PTHR34297">
    <property type="entry name" value="HYPOTHETICAL CYTOSOLIC PROTEIN-RELATED"/>
    <property type="match status" value="1"/>
</dbReference>
<proteinExistence type="inferred from homology"/>
<dbReference type="Pfam" id="PF03780">
    <property type="entry name" value="Asp23"/>
    <property type="match status" value="1"/>
</dbReference>
<organism evidence="2 3">
    <name type="scientific">Pseudothermotoga lettingae (strain ATCC BAA-301 / DSM 14385 / NBRC 107922 / TMO)</name>
    <name type="common">Thermotoga lettingae</name>
    <dbReference type="NCBI Taxonomy" id="416591"/>
    <lineage>
        <taxon>Bacteria</taxon>
        <taxon>Thermotogati</taxon>
        <taxon>Thermotogota</taxon>
        <taxon>Thermotogae</taxon>
        <taxon>Thermotogales</taxon>
        <taxon>Thermotogaceae</taxon>
        <taxon>Pseudothermotoga</taxon>
    </lineage>
</organism>
<evidence type="ECO:0000256" key="1">
    <source>
        <dbReference type="ARBA" id="ARBA00005721"/>
    </source>
</evidence>
<dbReference type="AlphaFoldDB" id="A8F7D3"/>
<dbReference type="RefSeq" id="WP_012003543.1">
    <property type="nucleotide sequence ID" value="NC_009828.1"/>
</dbReference>
<reference evidence="2 3" key="2">
    <citation type="journal article" date="2009" name="Proc. Natl. Acad. Sci. U.S.A.">
        <title>On the chimeric nature, thermophilic origin, and phylogenetic placement of the Thermotogales.</title>
        <authorList>
            <person name="Zhaxybayeva O."/>
            <person name="Swithers K.S."/>
            <person name="Lapierre P."/>
            <person name="Fournier G.P."/>
            <person name="Bickhart D.M."/>
            <person name="DeBoy R.T."/>
            <person name="Nelson K.E."/>
            <person name="Nesbo C.L."/>
            <person name="Doolittle W.F."/>
            <person name="Gogarten J.P."/>
            <person name="Noll K.M."/>
        </authorList>
    </citation>
    <scope>NUCLEOTIDE SEQUENCE [LARGE SCALE GENOMIC DNA]</scope>
    <source>
        <strain evidence="3">ATCC BAA-301 / DSM 14385 / NBRC 107922 / TMO</strain>
    </source>
</reference>
<gene>
    <name evidence="2" type="ordered locus">Tlet_1511</name>
</gene>
<evidence type="ECO:0008006" key="4">
    <source>
        <dbReference type="Google" id="ProtNLM"/>
    </source>
</evidence>
<dbReference type="InterPro" id="IPR005531">
    <property type="entry name" value="Asp23"/>
</dbReference>
<dbReference type="OrthoDB" id="37753at2"/>
<sequence length="112" mass="12690">MENKGMGNIDISDNAIREIALRSIFAALEVTDEKKQKKIRKSLQIDRSPEDNVTIGVEISVPFGKSLVETAQKIMERVKMDIERMTDLQVAAVNVKIEDVEEGEQEKTEEKE</sequence>
<accession>A8F7D3</accession>
<dbReference type="Proteomes" id="UP000002016">
    <property type="component" value="Chromosome"/>
</dbReference>
<reference evidence="2 3" key="1">
    <citation type="submission" date="2007-08" db="EMBL/GenBank/DDBJ databases">
        <title>Complete sequence of Thermotoga lettingae TMO.</title>
        <authorList>
            <consortium name="US DOE Joint Genome Institute"/>
            <person name="Copeland A."/>
            <person name="Lucas S."/>
            <person name="Lapidus A."/>
            <person name="Barry K."/>
            <person name="Glavina del Rio T."/>
            <person name="Dalin E."/>
            <person name="Tice H."/>
            <person name="Pitluck S."/>
            <person name="Foster B."/>
            <person name="Bruce D."/>
            <person name="Schmutz J."/>
            <person name="Larimer F."/>
            <person name="Land M."/>
            <person name="Hauser L."/>
            <person name="Kyrpides N."/>
            <person name="Mikhailova N."/>
            <person name="Nelson K."/>
            <person name="Gogarten J.P."/>
            <person name="Noll K."/>
            <person name="Richardson P."/>
        </authorList>
    </citation>
    <scope>NUCLEOTIDE SEQUENCE [LARGE SCALE GENOMIC DNA]</scope>
    <source>
        <strain evidence="3">ATCC BAA-301 / DSM 14385 / NBRC 107922 / TMO</strain>
    </source>
</reference>